<accession>A0A315SCK0</accession>
<dbReference type="Gene3D" id="2.60.120.10">
    <property type="entry name" value="Jelly Rolls"/>
    <property type="match status" value="1"/>
</dbReference>
<dbReference type="Proteomes" id="UP000274762">
    <property type="component" value="Unassembled WGS sequence"/>
</dbReference>
<dbReference type="Pfam" id="PF07883">
    <property type="entry name" value="Cupin_2"/>
    <property type="match status" value="1"/>
</dbReference>
<dbReference type="AlphaFoldDB" id="A0A315SCK0"/>
<organism evidence="3 4">
    <name type="scientific">Williamsia marianensis</name>
    <dbReference type="NCBI Taxonomy" id="85044"/>
    <lineage>
        <taxon>Bacteria</taxon>
        <taxon>Bacillati</taxon>
        <taxon>Actinomycetota</taxon>
        <taxon>Actinomycetes</taxon>
        <taxon>Mycobacteriales</taxon>
        <taxon>Nocardiaceae</taxon>
        <taxon>Williamsia</taxon>
    </lineage>
</organism>
<feature type="chain" id="PRO_5043163436" evidence="1">
    <location>
        <begin position="26"/>
        <end position="154"/>
    </location>
</feature>
<evidence type="ECO:0000313" key="3">
    <source>
        <dbReference type="EMBL" id="RKR95342.1"/>
    </source>
</evidence>
<reference evidence="3 4" key="1">
    <citation type="submission" date="2018-10" db="EMBL/GenBank/DDBJ databases">
        <title>Sequencing the genomes of 1000 actinobacteria strains.</title>
        <authorList>
            <person name="Klenk H.-P."/>
        </authorList>
    </citation>
    <scope>NUCLEOTIDE SEQUENCE [LARGE SCALE GENOMIC DNA]</scope>
    <source>
        <strain evidence="3 4">DSM 44343</strain>
    </source>
</reference>
<accession>A0A495K4L5</accession>
<dbReference type="InterPro" id="IPR014710">
    <property type="entry name" value="RmlC-like_jellyroll"/>
</dbReference>
<feature type="signal peptide" evidence="1">
    <location>
        <begin position="1"/>
        <end position="25"/>
    </location>
</feature>
<dbReference type="EMBL" id="RBKV01000001">
    <property type="protein sequence ID" value="RKR95342.1"/>
    <property type="molecule type" value="Genomic_DNA"/>
</dbReference>
<dbReference type="InterPro" id="IPR013096">
    <property type="entry name" value="Cupin_2"/>
</dbReference>
<name>A0A315SCK0_WILMA</name>
<dbReference type="RefSeq" id="WP_116915244.1">
    <property type="nucleotide sequence ID" value="NZ_CBCRXS010000002.1"/>
</dbReference>
<proteinExistence type="predicted"/>
<feature type="domain" description="Cupin type-2" evidence="2">
    <location>
        <begin position="62"/>
        <end position="131"/>
    </location>
</feature>
<sequence length="154" mass="15887">MKQLIRSVTAVLLVMAALFVGTATATATPSKDISAKTFADFEIPAELIPFIPAGVHVVAREITIAPGGTTGWHYHDGPVVGFVGAGTLTHPGPDCVPQIFRTGDFINEPSGVANTHVGRNLGTVPVVLYVAYLEPLGDPLFEDAPAPACAVAAG</sequence>
<dbReference type="SUPFAM" id="SSF51182">
    <property type="entry name" value="RmlC-like cupins"/>
    <property type="match status" value="1"/>
</dbReference>
<dbReference type="InterPro" id="IPR011051">
    <property type="entry name" value="RmlC_Cupin_sf"/>
</dbReference>
<gene>
    <name evidence="3" type="ORF">DFJ75_2160</name>
</gene>
<evidence type="ECO:0000259" key="2">
    <source>
        <dbReference type="Pfam" id="PF07883"/>
    </source>
</evidence>
<protein>
    <submittedName>
        <fullName evidence="3">Cupin domain</fullName>
    </submittedName>
</protein>
<keyword evidence="1" id="KW-0732">Signal</keyword>
<comment type="caution">
    <text evidence="3">The sequence shown here is derived from an EMBL/GenBank/DDBJ whole genome shotgun (WGS) entry which is preliminary data.</text>
</comment>
<evidence type="ECO:0000313" key="4">
    <source>
        <dbReference type="Proteomes" id="UP000274762"/>
    </source>
</evidence>
<evidence type="ECO:0000256" key="1">
    <source>
        <dbReference type="SAM" id="SignalP"/>
    </source>
</evidence>